<evidence type="ECO:0000256" key="1">
    <source>
        <dbReference type="ARBA" id="ARBA00022448"/>
    </source>
</evidence>
<dbReference type="PANTHER" id="PTHR34982">
    <property type="entry name" value="YOP PROTEINS TRANSLOCATION PROTEIN L"/>
    <property type="match status" value="1"/>
</dbReference>
<organism evidence="5 6">
    <name type="scientific">Marinicauda salina</name>
    <dbReference type="NCBI Taxonomy" id="2135793"/>
    <lineage>
        <taxon>Bacteria</taxon>
        <taxon>Pseudomonadati</taxon>
        <taxon>Pseudomonadota</taxon>
        <taxon>Alphaproteobacteria</taxon>
        <taxon>Maricaulales</taxon>
        <taxon>Maricaulaceae</taxon>
        <taxon>Marinicauda</taxon>
    </lineage>
</organism>
<evidence type="ECO:0000256" key="3">
    <source>
        <dbReference type="SAM" id="Coils"/>
    </source>
</evidence>
<proteinExistence type="predicted"/>
<keyword evidence="1" id="KW-0813">Transport</keyword>
<dbReference type="RefSeq" id="WP_109253494.1">
    <property type="nucleotide sequence ID" value="NZ_QEXV01000005.1"/>
</dbReference>
<gene>
    <name evidence="5" type="ORF">DDZ18_11265</name>
</gene>
<keyword evidence="2" id="KW-0653">Protein transport</keyword>
<dbReference type="GO" id="GO:0005829">
    <property type="term" value="C:cytosol"/>
    <property type="evidence" value="ECO:0007669"/>
    <property type="project" value="TreeGrafter"/>
</dbReference>
<sequence length="226" mass="24203">MTTAHKRYAFDRVFDHDGTVLRDGDRVKRMLTEAEAEERAAAAAKAALESEEAKSSAAAAEALRTIAGRAQAVLQRMDAESERMREEAARLAVAAARVIAGRALDRYAADTVEACAREALADLRGEPRLALRVTPSLVDELSQRLQDEADLAGFEGAVIVRGDEEVALGDCVLEWRSGAIERTSAEIEARIGEAVERWLARPRADAASKEDAPDDGDAATDDGAAA</sequence>
<name>A0A2U2BRY0_9PROT</name>
<dbReference type="PANTHER" id="PTHR34982:SF1">
    <property type="entry name" value="FLAGELLAR ASSEMBLY PROTEIN FLIH"/>
    <property type="match status" value="1"/>
</dbReference>
<dbReference type="AlphaFoldDB" id="A0A2U2BRY0"/>
<dbReference type="InterPro" id="IPR051472">
    <property type="entry name" value="T3SS_Stator/FliH"/>
</dbReference>
<dbReference type="GO" id="GO:0015031">
    <property type="term" value="P:protein transport"/>
    <property type="evidence" value="ECO:0007669"/>
    <property type="project" value="UniProtKB-KW"/>
</dbReference>
<keyword evidence="3" id="KW-0175">Coiled coil</keyword>
<dbReference type="EMBL" id="QEXV01000005">
    <property type="protein sequence ID" value="PWE16771.1"/>
    <property type="molecule type" value="Genomic_DNA"/>
</dbReference>
<protein>
    <submittedName>
        <fullName evidence="5">Uncharacterized protein</fullName>
    </submittedName>
</protein>
<evidence type="ECO:0000256" key="2">
    <source>
        <dbReference type="ARBA" id="ARBA00022927"/>
    </source>
</evidence>
<feature type="compositionally biased region" description="Basic and acidic residues" evidence="4">
    <location>
        <begin position="202"/>
        <end position="211"/>
    </location>
</feature>
<evidence type="ECO:0000313" key="5">
    <source>
        <dbReference type="EMBL" id="PWE16771.1"/>
    </source>
</evidence>
<feature type="coiled-coil region" evidence="3">
    <location>
        <begin position="27"/>
        <end position="94"/>
    </location>
</feature>
<dbReference type="OrthoDB" id="7304298at2"/>
<comment type="caution">
    <text evidence="5">The sequence shown here is derived from an EMBL/GenBank/DDBJ whole genome shotgun (WGS) entry which is preliminary data.</text>
</comment>
<reference evidence="6" key="1">
    <citation type="submission" date="2018-05" db="EMBL/GenBank/DDBJ databases">
        <authorList>
            <person name="Liu B.-T."/>
        </authorList>
    </citation>
    <scope>NUCLEOTIDE SEQUENCE [LARGE SCALE GENOMIC DNA]</scope>
    <source>
        <strain evidence="6">WD6-1</strain>
    </source>
</reference>
<keyword evidence="6" id="KW-1185">Reference proteome</keyword>
<dbReference type="Proteomes" id="UP000245168">
    <property type="component" value="Unassembled WGS sequence"/>
</dbReference>
<accession>A0A2U2BRY0</accession>
<feature type="region of interest" description="Disordered" evidence="4">
    <location>
        <begin position="202"/>
        <end position="226"/>
    </location>
</feature>
<evidence type="ECO:0000313" key="6">
    <source>
        <dbReference type="Proteomes" id="UP000245168"/>
    </source>
</evidence>
<evidence type="ECO:0000256" key="4">
    <source>
        <dbReference type="SAM" id="MobiDB-lite"/>
    </source>
</evidence>